<protein>
    <submittedName>
        <fullName evidence="3">Uncharacterized protein</fullName>
    </submittedName>
</protein>
<gene>
    <name evidence="3" type="ORF">MGWOODY_Mmi2341</name>
    <name evidence="2" type="ORF">MGWOODY_Mmi304</name>
</gene>
<keyword evidence="1" id="KW-0812">Transmembrane</keyword>
<keyword evidence="1" id="KW-0472">Membrane</keyword>
<keyword evidence="1" id="KW-1133">Transmembrane helix</keyword>
<name>A0A160VFP5_9ZZZZ</name>
<dbReference type="AlphaFoldDB" id="A0A160VFP5"/>
<dbReference type="EMBL" id="FAXC01000124">
    <property type="protein sequence ID" value="CUV08759.1"/>
    <property type="molecule type" value="Genomic_DNA"/>
</dbReference>
<organism evidence="3">
    <name type="scientific">hydrothermal vent metagenome</name>
    <dbReference type="NCBI Taxonomy" id="652676"/>
    <lineage>
        <taxon>unclassified sequences</taxon>
        <taxon>metagenomes</taxon>
        <taxon>ecological metagenomes</taxon>
    </lineage>
</organism>
<feature type="transmembrane region" description="Helical" evidence="1">
    <location>
        <begin position="212"/>
        <end position="240"/>
    </location>
</feature>
<accession>A0A160VFP5</accession>
<feature type="transmembrane region" description="Helical" evidence="1">
    <location>
        <begin position="96"/>
        <end position="115"/>
    </location>
</feature>
<evidence type="ECO:0000256" key="1">
    <source>
        <dbReference type="SAM" id="Phobius"/>
    </source>
</evidence>
<evidence type="ECO:0000313" key="2">
    <source>
        <dbReference type="EMBL" id="CUV08442.1"/>
    </source>
</evidence>
<feature type="transmembrane region" description="Helical" evidence="1">
    <location>
        <begin position="127"/>
        <end position="146"/>
    </location>
</feature>
<feature type="transmembrane region" description="Helical" evidence="1">
    <location>
        <begin position="56"/>
        <end position="75"/>
    </location>
</feature>
<sequence>MLAEKYFPQGSNRYQTLSNTFRKLDKFAALNPERWFGVWCMVLAGANVTNHIEDRWFYWDWSSFSYVLLVILAFATYWDKRFPVLTQKIDSVKSGLWMLLMGFILFLLGTIPKGIDYLVLTYGLPYLIYFIVGHLTYAIPIMINDVGEKSAPSKVKMAPMLSIVVILTFLATVLGTYNNDPMISTVAAVYSPFPLVALIFPAAVRHLQRCRIYVIFIPAMFLAMRFPWFLFPVILLFWILRYYHYFCHGTVHPSFKVDIHAGQKN</sequence>
<reference evidence="3" key="1">
    <citation type="submission" date="2015-10" db="EMBL/GenBank/DDBJ databases">
        <authorList>
            <person name="Gilbert D.G."/>
        </authorList>
    </citation>
    <scope>NUCLEOTIDE SEQUENCE</scope>
</reference>
<feature type="transmembrane region" description="Helical" evidence="1">
    <location>
        <begin position="158"/>
        <end position="177"/>
    </location>
</feature>
<proteinExistence type="predicted"/>
<feature type="transmembrane region" description="Helical" evidence="1">
    <location>
        <begin position="183"/>
        <end position="200"/>
    </location>
</feature>
<evidence type="ECO:0000313" key="3">
    <source>
        <dbReference type="EMBL" id="CUV08759.1"/>
    </source>
</evidence>
<dbReference type="EMBL" id="FAXC01000065">
    <property type="protein sequence ID" value="CUV08442.1"/>
    <property type="molecule type" value="Genomic_DNA"/>
</dbReference>